<proteinExistence type="predicted"/>
<evidence type="ECO:0000256" key="1">
    <source>
        <dbReference type="SAM" id="MobiDB-lite"/>
    </source>
</evidence>
<protein>
    <submittedName>
        <fullName evidence="3">Microsomal glutathione S-transferase 2</fullName>
    </submittedName>
</protein>
<feature type="compositionally biased region" description="Acidic residues" evidence="1">
    <location>
        <begin position="15"/>
        <end position="54"/>
    </location>
</feature>
<dbReference type="GO" id="GO:0005783">
    <property type="term" value="C:endoplasmic reticulum"/>
    <property type="evidence" value="ECO:0007669"/>
    <property type="project" value="TreeGrafter"/>
</dbReference>
<dbReference type="GO" id="GO:0005635">
    <property type="term" value="C:nuclear envelope"/>
    <property type="evidence" value="ECO:0007669"/>
    <property type="project" value="TreeGrafter"/>
</dbReference>
<comment type="caution">
    <text evidence="3">The sequence shown here is derived from an EMBL/GenBank/DDBJ whole genome shotgun (WGS) entry which is preliminary data.</text>
</comment>
<dbReference type="InterPro" id="IPR023352">
    <property type="entry name" value="MAPEG-like_dom_sf"/>
</dbReference>
<dbReference type="EMBL" id="BMAT01010699">
    <property type="protein sequence ID" value="GFR59019.1"/>
    <property type="molecule type" value="Genomic_DNA"/>
</dbReference>
<evidence type="ECO:0000313" key="4">
    <source>
        <dbReference type="Proteomes" id="UP000762676"/>
    </source>
</evidence>
<reference evidence="3 4" key="1">
    <citation type="journal article" date="2021" name="Elife">
        <title>Chloroplast acquisition without the gene transfer in kleptoplastic sea slugs, Plakobranchus ocellatus.</title>
        <authorList>
            <person name="Maeda T."/>
            <person name="Takahashi S."/>
            <person name="Yoshida T."/>
            <person name="Shimamura S."/>
            <person name="Takaki Y."/>
            <person name="Nagai Y."/>
            <person name="Toyoda A."/>
            <person name="Suzuki Y."/>
            <person name="Arimoto A."/>
            <person name="Ishii H."/>
            <person name="Satoh N."/>
            <person name="Nishiyama T."/>
            <person name="Hasebe M."/>
            <person name="Maruyama T."/>
            <person name="Minagawa J."/>
            <person name="Obokata J."/>
            <person name="Shigenobu S."/>
        </authorList>
    </citation>
    <scope>NUCLEOTIDE SEQUENCE [LARGE SCALE GENOMIC DNA]</scope>
</reference>
<keyword evidence="2" id="KW-0472">Membrane</keyword>
<accession>A0AAV4EED9</accession>
<evidence type="ECO:0000256" key="2">
    <source>
        <dbReference type="SAM" id="Phobius"/>
    </source>
</evidence>
<feature type="transmembrane region" description="Helical" evidence="2">
    <location>
        <begin position="127"/>
        <end position="146"/>
    </location>
</feature>
<evidence type="ECO:0000313" key="3">
    <source>
        <dbReference type="EMBL" id="GFR59019.1"/>
    </source>
</evidence>
<dbReference type="GO" id="GO:0004602">
    <property type="term" value="F:glutathione peroxidase activity"/>
    <property type="evidence" value="ECO:0007669"/>
    <property type="project" value="TreeGrafter"/>
</dbReference>
<dbReference type="PANTHER" id="PTHR10250:SF15">
    <property type="entry name" value="MICROSOMAL GLUTATHIONE S-TRANSFERASE-RELATED"/>
    <property type="match status" value="1"/>
</dbReference>
<dbReference type="AlphaFoldDB" id="A0AAV4EED9"/>
<name>A0AAV4EED9_9GAST</name>
<dbReference type="Proteomes" id="UP000762676">
    <property type="component" value="Unassembled WGS sequence"/>
</dbReference>
<keyword evidence="2" id="KW-1133">Transmembrane helix</keyword>
<feature type="transmembrane region" description="Helical" evidence="2">
    <location>
        <begin position="85"/>
        <end position="107"/>
    </location>
</feature>
<dbReference type="InterPro" id="IPR050997">
    <property type="entry name" value="MAPEG"/>
</dbReference>
<dbReference type="Gene3D" id="1.20.120.550">
    <property type="entry name" value="Membrane associated eicosanoid/glutathione metabolism-like domain"/>
    <property type="match status" value="1"/>
</dbReference>
<feature type="region of interest" description="Disordered" evidence="1">
    <location>
        <begin position="13"/>
        <end position="54"/>
    </location>
</feature>
<dbReference type="SUPFAM" id="SSF161084">
    <property type="entry name" value="MAPEG domain-like"/>
    <property type="match status" value="1"/>
</dbReference>
<gene>
    <name evidence="3" type="ORF">ElyMa_005376100</name>
</gene>
<dbReference type="PANTHER" id="PTHR10250">
    <property type="entry name" value="MICROSOMAL GLUTATHIONE S-TRANSFERASE"/>
    <property type="match status" value="1"/>
</dbReference>
<organism evidence="3 4">
    <name type="scientific">Elysia marginata</name>
    <dbReference type="NCBI Taxonomy" id="1093978"/>
    <lineage>
        <taxon>Eukaryota</taxon>
        <taxon>Metazoa</taxon>
        <taxon>Spiralia</taxon>
        <taxon>Lophotrochozoa</taxon>
        <taxon>Mollusca</taxon>
        <taxon>Gastropoda</taxon>
        <taxon>Heterobranchia</taxon>
        <taxon>Euthyneura</taxon>
        <taxon>Panpulmonata</taxon>
        <taxon>Sacoglossa</taxon>
        <taxon>Placobranchoidea</taxon>
        <taxon>Plakobranchidae</taxon>
        <taxon>Elysia</taxon>
    </lineage>
</organism>
<sequence>MTLVIWMMATAYDVNNDDDEEEEEDYDDDHDDDDDHHDDDHDDDADDDDCGDDNEEEEDVIISLLLPLPLLSQNALESYTLSLSALWLGSVFAHPVPASLLYGGYLVGRERSFWGYCQSADKRLPSLYFCHRCIMGLGVLILVGVGNSMSRYYLDTDIAHFMADRLTFLKF</sequence>
<keyword evidence="4" id="KW-1185">Reference proteome</keyword>
<keyword evidence="2" id="KW-0812">Transmembrane</keyword>
<dbReference type="GO" id="GO:0004364">
    <property type="term" value="F:glutathione transferase activity"/>
    <property type="evidence" value="ECO:0007669"/>
    <property type="project" value="TreeGrafter"/>
</dbReference>